<evidence type="ECO:0000259" key="4">
    <source>
        <dbReference type="Pfam" id="PF00501"/>
    </source>
</evidence>
<organism evidence="6 7">
    <name type="scientific">Nocardia wallacei</name>
    <dbReference type="NCBI Taxonomy" id="480035"/>
    <lineage>
        <taxon>Bacteria</taxon>
        <taxon>Bacillati</taxon>
        <taxon>Actinomycetota</taxon>
        <taxon>Actinomycetes</taxon>
        <taxon>Mycobacteriales</taxon>
        <taxon>Nocardiaceae</taxon>
        <taxon>Nocardia</taxon>
    </lineage>
</organism>
<dbReference type="SUPFAM" id="SSF56801">
    <property type="entry name" value="Acetyl-CoA synthetase-like"/>
    <property type="match status" value="1"/>
</dbReference>
<proteinExistence type="inferred from homology"/>
<dbReference type="InterPro" id="IPR020845">
    <property type="entry name" value="AMP-binding_CS"/>
</dbReference>
<evidence type="ECO:0000256" key="1">
    <source>
        <dbReference type="ARBA" id="ARBA00006432"/>
    </source>
</evidence>
<name>A0A7G1KCM3_9NOCA</name>
<dbReference type="GO" id="GO:0031956">
    <property type="term" value="F:medium-chain fatty acid-CoA ligase activity"/>
    <property type="evidence" value="ECO:0007669"/>
    <property type="project" value="TreeGrafter"/>
</dbReference>
<dbReference type="AlphaFoldDB" id="A0A7G1KCM3"/>
<feature type="domain" description="AMP-binding enzyme C-terminal" evidence="5">
    <location>
        <begin position="518"/>
        <end position="593"/>
    </location>
</feature>
<evidence type="ECO:0000259" key="5">
    <source>
        <dbReference type="Pfam" id="PF13193"/>
    </source>
</evidence>
<evidence type="ECO:0000256" key="3">
    <source>
        <dbReference type="SAM" id="MobiDB-lite"/>
    </source>
</evidence>
<dbReference type="GeneID" id="80345128"/>
<reference evidence="6 7" key="1">
    <citation type="submission" date="2020-08" db="EMBL/GenBank/DDBJ databases">
        <title>Genome Sequencing of Nocardia wallacei strain FMUON74 and assembly.</title>
        <authorList>
            <person name="Toyokawa M."/>
            <person name="Uesaka K."/>
        </authorList>
    </citation>
    <scope>NUCLEOTIDE SEQUENCE [LARGE SCALE GENOMIC DNA]</scope>
    <source>
        <strain evidence="6 7">FMUON74</strain>
    </source>
</reference>
<comment type="similarity">
    <text evidence="1">Belongs to the ATP-dependent AMP-binding enzyme family.</text>
</comment>
<dbReference type="GO" id="GO:0006631">
    <property type="term" value="P:fatty acid metabolic process"/>
    <property type="evidence" value="ECO:0007669"/>
    <property type="project" value="TreeGrafter"/>
</dbReference>
<dbReference type="InterPro" id="IPR000873">
    <property type="entry name" value="AMP-dep_synth/lig_dom"/>
</dbReference>
<dbReference type="Proteomes" id="UP000516173">
    <property type="component" value="Chromosome"/>
</dbReference>
<accession>A0A7G1KCM3</accession>
<dbReference type="KEGG" id="nwl:NWFMUON74_05070"/>
<dbReference type="PANTHER" id="PTHR43201:SF5">
    <property type="entry name" value="MEDIUM-CHAIN ACYL-COA LIGASE ACSF2, MITOCHONDRIAL"/>
    <property type="match status" value="1"/>
</dbReference>
<evidence type="ECO:0000313" key="7">
    <source>
        <dbReference type="Proteomes" id="UP000516173"/>
    </source>
</evidence>
<feature type="compositionally biased region" description="Basic and acidic residues" evidence="3">
    <location>
        <begin position="150"/>
        <end position="223"/>
    </location>
</feature>
<dbReference type="Gene3D" id="3.40.50.12780">
    <property type="entry name" value="N-terminal domain of ligase-like"/>
    <property type="match status" value="1"/>
</dbReference>
<dbReference type="Pfam" id="PF00501">
    <property type="entry name" value="AMP-binding"/>
    <property type="match status" value="1"/>
</dbReference>
<dbReference type="Gene3D" id="3.30.300.30">
    <property type="match status" value="1"/>
</dbReference>
<dbReference type="InterPro" id="IPR042099">
    <property type="entry name" value="ANL_N_sf"/>
</dbReference>
<sequence length="604" mass="64933">MTTPAQTTPRALHEAARRHGDATAVIDGDVRLSWTQLLDAVRRTAGALLARGVEPGDRVAIWAPNTFHWVVAALAAHYTGAALVPLNTRYVAEEAADVLGRVHAKALFVTGPFLGRDRAAELRSAAPDLVIDTVIVIPGDTTPNGSRPKAGRDGRETAGRDGGETARQDGGETTRQDGGETAHQDGRETAHQDGGETAHQDGRETTRQDSGETTRQDGGETARRNGGGRRRGRTPVVVRWAELAELAARVAAEDVIARAESVDPEDISDILFTSGTTGRSKGTLVAHRQALDVVRAWVECATLNSSDRYLVIPPFFHNFGYKAAMLACVVTGATIVPQATFDVPETMRLVHEHRITVLTGPPTIYQTILDHPARADSDLSSLRVAVTGSATVPVVLIERMRSELEFDVVVTAYGLSESAGFGTMCRPDDDAETIANTSGGPIAGFELRIADNGEVLLRGPNVMLGYLDDPENTAATIDADGWLHTGDVGVLDDRGYLKITDRLKDMYIAGGFNVYPAEVEQALARLDGVAESAVIGVPDERMGEVGKAYIVRRSGATLTADDVIDHAKRTLANFKVPRYVEFRDQLPYSAAGKVLKRQLREEIS</sequence>
<dbReference type="PROSITE" id="PS00455">
    <property type="entry name" value="AMP_BINDING"/>
    <property type="match status" value="1"/>
</dbReference>
<dbReference type="Pfam" id="PF13193">
    <property type="entry name" value="AMP-binding_C"/>
    <property type="match status" value="1"/>
</dbReference>
<evidence type="ECO:0000256" key="2">
    <source>
        <dbReference type="ARBA" id="ARBA00022598"/>
    </source>
</evidence>
<keyword evidence="7" id="KW-1185">Reference proteome</keyword>
<dbReference type="Gene3D" id="3.40.50.980">
    <property type="match status" value="1"/>
</dbReference>
<protein>
    <submittedName>
        <fullName evidence="6">Uncharacterized protein</fullName>
    </submittedName>
</protein>
<keyword evidence="2" id="KW-0436">Ligase</keyword>
<dbReference type="EMBL" id="AP023396">
    <property type="protein sequence ID" value="BCK52735.1"/>
    <property type="molecule type" value="Genomic_DNA"/>
</dbReference>
<dbReference type="PANTHER" id="PTHR43201">
    <property type="entry name" value="ACYL-COA SYNTHETASE"/>
    <property type="match status" value="1"/>
</dbReference>
<evidence type="ECO:0000313" key="6">
    <source>
        <dbReference type="EMBL" id="BCK52735.1"/>
    </source>
</evidence>
<dbReference type="InterPro" id="IPR045851">
    <property type="entry name" value="AMP-bd_C_sf"/>
</dbReference>
<dbReference type="RefSeq" id="WP_187686394.1">
    <property type="nucleotide sequence ID" value="NZ_AP023396.1"/>
</dbReference>
<dbReference type="InterPro" id="IPR025110">
    <property type="entry name" value="AMP-bd_C"/>
</dbReference>
<feature type="domain" description="AMP-dependent synthetase/ligase" evidence="4">
    <location>
        <begin position="13"/>
        <end position="467"/>
    </location>
</feature>
<gene>
    <name evidence="6" type="ORF">NWFMUON74_05070</name>
</gene>
<feature type="region of interest" description="Disordered" evidence="3">
    <location>
        <begin position="137"/>
        <end position="233"/>
    </location>
</feature>